<accession>A0A517D8C2</accession>
<feature type="compositionally biased region" description="Polar residues" evidence="1">
    <location>
        <begin position="295"/>
        <end position="308"/>
    </location>
</feature>
<proteinExistence type="predicted"/>
<dbReference type="Proteomes" id="UP000316394">
    <property type="component" value="Plasmid unnamed"/>
</dbReference>
<evidence type="ECO:0000256" key="1">
    <source>
        <dbReference type="SAM" id="MobiDB-lite"/>
    </source>
</evidence>
<feature type="region of interest" description="Disordered" evidence="1">
    <location>
        <begin position="200"/>
        <end position="245"/>
    </location>
</feature>
<feature type="compositionally biased region" description="Low complexity" evidence="1">
    <location>
        <begin position="349"/>
        <end position="363"/>
    </location>
</feature>
<protein>
    <submittedName>
        <fullName evidence="2">Uncharacterized protein</fullName>
    </submittedName>
</protein>
<gene>
    <name evidence="2" type="ORF">FOD75_10910</name>
</gene>
<evidence type="ECO:0000313" key="3">
    <source>
        <dbReference type="Proteomes" id="UP000316394"/>
    </source>
</evidence>
<feature type="region of interest" description="Disordered" evidence="1">
    <location>
        <begin position="295"/>
        <end position="388"/>
    </location>
</feature>
<dbReference type="EMBL" id="CP041677">
    <property type="protein sequence ID" value="QDR73599.1"/>
    <property type="molecule type" value="Genomic_DNA"/>
</dbReference>
<dbReference type="AlphaFoldDB" id="A0A517D8C2"/>
<sequence>MTVEFIQSKHDAPIRLNNSHLLLLQLIGNLGFVNRNQIDMLWSVCVQYPVTLTPLILAKWCKRGGLLRKVEKPTKSSSKNQLNRPVYLLTNKAKDFLVRQGLWQASWLSEEQVGLNSHNEQAIEVIVQGLYAAAFNADLYGLSVPTLNDGTTISLTRKLINTDDNDSYLQVLINQVSAGGAASNQPVKKATKLVRLGPVAQPTPKELEQPAGGALGKKAKITTGTDPVARPGEPASNDSNTTSPHDLIKSRQVLATNPVLVSELKDALVLGTPLPNYLHTYLDYLVNLTTSDNSMTTSVSNDTDNAIQTSEGSSSPTKPSETTTDIDSFSNKAAGGPAMVTADKRVTANPQPNNNFENQNGQGLSDNLPLTESSNSAPKANRPAQSDQLKAFDSMPAVDADTSRQPTKPTNHAQYALDLLLGQPESHSSTSKVTTNTTELTMPNQGTKPSGVTAFDQTNSTINQQNTGEKTEFSNRQVSSAPRDSEDGGADFAPLRSQIGANQVPDRCQPKKVPGNLPKNEQNTGEKTEFLNRQVSSAPRDSEDGGADFAPLWSQIGANQVPDRCQPKTVQNRLDQQLTTWLKWAPRTADANATNLLPKIPKRFREGQSWTNHELIYQNGMHLTDYNFASFSHQMGITYGKARQLPFLADQMVSLNRDGQAYQLFIELDNRTESNATQVQKILNYIWYALDHPGTEIMLIIATNDGSLSSKRLDGYQNVSRRLANLASRLLKTYVKDSAGQPIYLSTLFESAPNLTIRLTGVSEAYVDVAEFMDGANYALDYVAGITEFSDLVNQTSEWQAKWQPNAQYENLLADADVLSGQSKIIQNQDTRGLGRYLSFTDPQPTWGNFVFTHPQSGMQHQQPLIFGQEHDLGTMLATNHFLTADKQTQSPIILYPHRQRTINALTLPEYKSLLNSTGIYTFDEPLLVQPRYGVNNDPVLHSQLRWLMFQYQKLITNYFKQRDNQADWQQDIIEWQRYRLIDPLSQQPVATRSFTELHELSGKLSSEDFIKQLRINEVPLKLFRQYLDKWPEGLYTLPVIKDLHYWNNQLERDANQVPPIVEVRLWLSSLNSTTPEARIHPRL</sequence>
<geneLocation type="plasmid" evidence="2 3">
    <name>unnamed</name>
</geneLocation>
<feature type="compositionally biased region" description="Polar residues" evidence="1">
    <location>
        <begin position="425"/>
        <end position="482"/>
    </location>
</feature>
<feature type="compositionally biased region" description="Polar residues" evidence="1">
    <location>
        <begin position="364"/>
        <end position="388"/>
    </location>
</feature>
<name>A0A517D8C2_LIMRT</name>
<evidence type="ECO:0000313" key="2">
    <source>
        <dbReference type="EMBL" id="QDR73599.1"/>
    </source>
</evidence>
<organism evidence="2 3">
    <name type="scientific">Limosilactobacillus reuteri</name>
    <name type="common">Lactobacillus reuteri</name>
    <dbReference type="NCBI Taxonomy" id="1598"/>
    <lineage>
        <taxon>Bacteria</taxon>
        <taxon>Bacillati</taxon>
        <taxon>Bacillota</taxon>
        <taxon>Bacilli</taxon>
        <taxon>Lactobacillales</taxon>
        <taxon>Lactobacillaceae</taxon>
        <taxon>Limosilactobacillus</taxon>
    </lineage>
</organism>
<feature type="region of interest" description="Disordered" evidence="1">
    <location>
        <begin position="422"/>
        <end position="548"/>
    </location>
</feature>
<dbReference type="RefSeq" id="WP_144227910.1">
    <property type="nucleotide sequence ID" value="NZ_CP041677.1"/>
</dbReference>
<feature type="compositionally biased region" description="Low complexity" evidence="1">
    <location>
        <begin position="309"/>
        <end position="323"/>
    </location>
</feature>
<keyword evidence="2" id="KW-0614">Plasmid</keyword>
<reference evidence="2 3" key="1">
    <citation type="submission" date="2019-07" db="EMBL/GenBank/DDBJ databases">
        <title>Gastrointestinal microbiota of Peromyscus leucopus, the white-footed mouse.</title>
        <authorList>
            <person name="Milovic A."/>
            <person name="Bassam K."/>
            <person name="Barbour A.G."/>
        </authorList>
    </citation>
    <scope>NUCLEOTIDE SEQUENCE [LARGE SCALE GENOMIC DNA]</scope>
    <source>
        <strain evidence="2 3">LL7</strain>
        <plasmid evidence="2 3">unnamed</plasmid>
    </source>
</reference>